<feature type="region of interest" description="Disordered" evidence="1">
    <location>
        <begin position="1"/>
        <end position="26"/>
    </location>
</feature>
<dbReference type="Pfam" id="PF03140">
    <property type="entry name" value="DUF247"/>
    <property type="match status" value="1"/>
</dbReference>
<dbReference type="Proteomes" id="UP000796880">
    <property type="component" value="Unassembled WGS sequence"/>
</dbReference>
<keyword evidence="4" id="KW-1185">Reference proteome</keyword>
<keyword evidence="2" id="KW-1133">Transmembrane helix</keyword>
<evidence type="ECO:0000313" key="3">
    <source>
        <dbReference type="EMBL" id="KAF3435212.1"/>
    </source>
</evidence>
<evidence type="ECO:0000313" key="4">
    <source>
        <dbReference type="Proteomes" id="UP000796880"/>
    </source>
</evidence>
<dbReference type="AlphaFoldDB" id="A0A8K0DPY4"/>
<comment type="caution">
    <text evidence="3">The sequence shown here is derived from an EMBL/GenBank/DDBJ whole genome shotgun (WGS) entry which is preliminary data.</text>
</comment>
<protein>
    <submittedName>
        <fullName evidence="3">Uncharacterized protein</fullName>
    </submittedName>
</protein>
<dbReference type="OrthoDB" id="591587at2759"/>
<dbReference type="PANTHER" id="PTHR31170">
    <property type="entry name" value="BNAC04G53230D PROTEIN"/>
    <property type="match status" value="1"/>
</dbReference>
<evidence type="ECO:0000256" key="1">
    <source>
        <dbReference type="SAM" id="MobiDB-lite"/>
    </source>
</evidence>
<keyword evidence="2" id="KW-0812">Transmembrane</keyword>
<dbReference type="EMBL" id="VOIH02000010">
    <property type="protein sequence ID" value="KAF3435212.1"/>
    <property type="molecule type" value="Genomic_DNA"/>
</dbReference>
<dbReference type="InterPro" id="IPR004158">
    <property type="entry name" value="DUF247_pln"/>
</dbReference>
<evidence type="ECO:0000256" key="2">
    <source>
        <dbReference type="SAM" id="Phobius"/>
    </source>
</evidence>
<sequence length="458" mass="53540">MAKTTTDDHDHDGDHHTSDNSVKDGYEELANSMEAKLYDDSPPLSSKCCIFRVPEVIRRSNQKDYEPDIVSIGPFHRKKKKLQPMEKVKRWYLRTLLSRVNISMLSLIKGTAVIESRARECYQEPIEVNDEKNEFLEMMIMDGCFLIELFRKEACPNLRSLDDPIFNMACMHQYIYHDLLLLENQLPLFVLQNLFYLTMQKSQRNHSLNQLVLFFFSVHFAMVSIYEYSHLFEYEHLHVLDLIRNMLIGSYPYKPPNCACKKVNIPKLIPCVTHLLEAGVKFKKGSADNMMNINFVNGVIEIPPLIIEETTEPMFRNMIAYEQCFHRCFDKVTSYAVLMDNLINSSKDVEHLSDCGIIDNWLSAEKASMLFNNLYNDTLVTNFYYATLCGRVNKYYMTKWHRWRATLMRDYFKTPWTIISTVGAFILLVLTFLQTFYSIMQPHASDDKQCPANCTRLL</sequence>
<dbReference type="PANTHER" id="PTHR31170:SF17">
    <property type="match status" value="1"/>
</dbReference>
<name>A0A8K0DPY4_9ROSA</name>
<gene>
    <name evidence="3" type="ORF">FNV43_RR22299</name>
</gene>
<accession>A0A8K0DPY4</accession>
<reference evidence="3" key="1">
    <citation type="submission" date="2020-03" db="EMBL/GenBank/DDBJ databases">
        <title>A high-quality chromosome-level genome assembly of a woody plant with both climbing and erect habits, Rhamnella rubrinervis.</title>
        <authorList>
            <person name="Lu Z."/>
            <person name="Yang Y."/>
            <person name="Zhu X."/>
            <person name="Sun Y."/>
        </authorList>
    </citation>
    <scope>NUCLEOTIDE SEQUENCE</scope>
    <source>
        <strain evidence="3">BYM</strain>
        <tissue evidence="3">Leaf</tissue>
    </source>
</reference>
<feature type="transmembrane region" description="Helical" evidence="2">
    <location>
        <begin position="416"/>
        <end position="437"/>
    </location>
</feature>
<proteinExistence type="predicted"/>
<organism evidence="3 4">
    <name type="scientific">Rhamnella rubrinervis</name>
    <dbReference type="NCBI Taxonomy" id="2594499"/>
    <lineage>
        <taxon>Eukaryota</taxon>
        <taxon>Viridiplantae</taxon>
        <taxon>Streptophyta</taxon>
        <taxon>Embryophyta</taxon>
        <taxon>Tracheophyta</taxon>
        <taxon>Spermatophyta</taxon>
        <taxon>Magnoliopsida</taxon>
        <taxon>eudicotyledons</taxon>
        <taxon>Gunneridae</taxon>
        <taxon>Pentapetalae</taxon>
        <taxon>rosids</taxon>
        <taxon>fabids</taxon>
        <taxon>Rosales</taxon>
        <taxon>Rhamnaceae</taxon>
        <taxon>rhamnoid group</taxon>
        <taxon>Rhamneae</taxon>
        <taxon>Rhamnella</taxon>
    </lineage>
</organism>
<keyword evidence="2" id="KW-0472">Membrane</keyword>